<dbReference type="GO" id="GO:0003677">
    <property type="term" value="F:DNA binding"/>
    <property type="evidence" value="ECO:0007669"/>
    <property type="project" value="UniProtKB-KW"/>
</dbReference>
<evidence type="ECO:0000256" key="2">
    <source>
        <dbReference type="ARBA" id="ARBA00023015"/>
    </source>
</evidence>
<dbReference type="PANTHER" id="PTHR46373">
    <property type="entry name" value="PROTEIN RKD4"/>
    <property type="match status" value="1"/>
</dbReference>
<feature type="region of interest" description="Disordered" evidence="7">
    <location>
        <begin position="195"/>
        <end position="227"/>
    </location>
</feature>
<keyword evidence="3" id="KW-0175">Coiled coil</keyword>
<feature type="domain" description="RWP-RK" evidence="8">
    <location>
        <begin position="218"/>
        <end position="298"/>
    </location>
</feature>
<accession>A0AAV5IJV1</accession>
<comment type="caution">
    <text evidence="9">The sequence shown here is derived from an EMBL/GenBank/DDBJ whole genome shotgun (WGS) entry which is preliminary data.</text>
</comment>
<keyword evidence="5" id="KW-0804">Transcription</keyword>
<dbReference type="PROSITE" id="PS51519">
    <property type="entry name" value="RWP_RK"/>
    <property type="match status" value="1"/>
</dbReference>
<dbReference type="PANTHER" id="PTHR46373:SF5">
    <property type="entry name" value="RWP-RK DOMAIN PROTEIN"/>
    <property type="match status" value="1"/>
</dbReference>
<evidence type="ECO:0000256" key="4">
    <source>
        <dbReference type="ARBA" id="ARBA00023125"/>
    </source>
</evidence>
<protein>
    <recommendedName>
        <fullName evidence="8">RWP-RK domain-containing protein</fullName>
    </recommendedName>
</protein>
<evidence type="ECO:0000256" key="3">
    <source>
        <dbReference type="ARBA" id="ARBA00023054"/>
    </source>
</evidence>
<name>A0AAV5IJV1_9ROSI</name>
<evidence type="ECO:0000256" key="6">
    <source>
        <dbReference type="ARBA" id="ARBA00023242"/>
    </source>
</evidence>
<evidence type="ECO:0000256" key="5">
    <source>
        <dbReference type="ARBA" id="ARBA00023163"/>
    </source>
</evidence>
<evidence type="ECO:0000259" key="8">
    <source>
        <dbReference type="PROSITE" id="PS51519"/>
    </source>
</evidence>
<dbReference type="InterPro" id="IPR044607">
    <property type="entry name" value="RKD-like"/>
</dbReference>
<evidence type="ECO:0000256" key="7">
    <source>
        <dbReference type="SAM" id="MobiDB-lite"/>
    </source>
</evidence>
<dbReference type="InterPro" id="IPR003035">
    <property type="entry name" value="RWP-RK_dom"/>
</dbReference>
<dbReference type="GO" id="GO:0003700">
    <property type="term" value="F:DNA-binding transcription factor activity"/>
    <property type="evidence" value="ECO:0007669"/>
    <property type="project" value="InterPro"/>
</dbReference>
<evidence type="ECO:0000313" key="9">
    <source>
        <dbReference type="EMBL" id="GKV00086.1"/>
    </source>
</evidence>
<proteinExistence type="predicted"/>
<evidence type="ECO:0000256" key="1">
    <source>
        <dbReference type="ARBA" id="ARBA00004049"/>
    </source>
</evidence>
<evidence type="ECO:0000313" key="10">
    <source>
        <dbReference type="Proteomes" id="UP001054252"/>
    </source>
</evidence>
<gene>
    <name evidence="9" type="ORF">SLEP1_g12836</name>
</gene>
<dbReference type="Pfam" id="PF02042">
    <property type="entry name" value="RWP-RK"/>
    <property type="match status" value="1"/>
</dbReference>
<keyword evidence="4" id="KW-0238">DNA-binding</keyword>
<dbReference type="AlphaFoldDB" id="A0AAV5IJV1"/>
<keyword evidence="2" id="KW-0805">Transcription regulation</keyword>
<dbReference type="EMBL" id="BPVZ01000015">
    <property type="protein sequence ID" value="GKV00086.1"/>
    <property type="molecule type" value="Genomic_DNA"/>
</dbReference>
<dbReference type="Proteomes" id="UP001054252">
    <property type="component" value="Unassembled WGS sequence"/>
</dbReference>
<organism evidence="9 10">
    <name type="scientific">Rubroshorea leprosula</name>
    <dbReference type="NCBI Taxonomy" id="152421"/>
    <lineage>
        <taxon>Eukaryota</taxon>
        <taxon>Viridiplantae</taxon>
        <taxon>Streptophyta</taxon>
        <taxon>Embryophyta</taxon>
        <taxon>Tracheophyta</taxon>
        <taxon>Spermatophyta</taxon>
        <taxon>Magnoliopsida</taxon>
        <taxon>eudicotyledons</taxon>
        <taxon>Gunneridae</taxon>
        <taxon>Pentapetalae</taxon>
        <taxon>rosids</taxon>
        <taxon>malvids</taxon>
        <taxon>Malvales</taxon>
        <taxon>Dipterocarpaceae</taxon>
        <taxon>Rubroshorea</taxon>
    </lineage>
</organism>
<reference evidence="9 10" key="1">
    <citation type="journal article" date="2021" name="Commun. Biol.">
        <title>The genome of Shorea leprosula (Dipterocarpaceae) highlights the ecological relevance of drought in aseasonal tropical rainforests.</title>
        <authorList>
            <person name="Ng K.K.S."/>
            <person name="Kobayashi M.J."/>
            <person name="Fawcett J.A."/>
            <person name="Hatakeyama M."/>
            <person name="Paape T."/>
            <person name="Ng C.H."/>
            <person name="Ang C.C."/>
            <person name="Tnah L.H."/>
            <person name="Lee C.T."/>
            <person name="Nishiyama T."/>
            <person name="Sese J."/>
            <person name="O'Brien M.J."/>
            <person name="Copetti D."/>
            <person name="Mohd Noor M.I."/>
            <person name="Ong R.C."/>
            <person name="Putra M."/>
            <person name="Sireger I.Z."/>
            <person name="Indrioko S."/>
            <person name="Kosugi Y."/>
            <person name="Izuno A."/>
            <person name="Isagi Y."/>
            <person name="Lee S.L."/>
            <person name="Shimizu K.K."/>
        </authorList>
    </citation>
    <scope>NUCLEOTIDE SEQUENCE [LARGE SCALE GENOMIC DNA]</scope>
    <source>
        <strain evidence="9">214</strain>
    </source>
</reference>
<feature type="compositionally biased region" description="Basic and acidic residues" evidence="7">
    <location>
        <begin position="206"/>
        <end position="215"/>
    </location>
</feature>
<sequence>MAADPNAQYFEELLNFQDNNRTSEDLSIQEPFPKTPSIPQQGIEIGRSDDLFENGGIWTVQNDPNTGNFHGESSNNGIGNVLSPFSCSFCQVLREIVHSNGTEITTLEIHGRLGMFFHAILDVHGNVDTPSPSYHCQMFDFCKKSTEEVKQFLVQYCLDRMQAGFFLISDPLSTFYEVLCVGFVWAENLQHPDEFIPSSSSNSGDQPRKDNEQTRAPETSLAEQRKRAGKMKLEDVGNYFHLPIEEAAKKMRLCPTVVKKICRRDGLTRWPHRKIKSMGRQMSNWAVGLQFYDQTIHNLQRKLQSNLNFQEEIYGKCSDCNLREVKQEATEQWEVTMPLSGDNIEGFAKDDADEFFLPVKAISEFRSVVGKISGQDVEAIWVKIRREMSRAAVNVNCRGFNKKGVRYDWKMKVGTYLPDSGTTVISSILFMPLQGIHSCPLSNRRLSGGSCCPGAAPGRSHLKRVSACYLSIRKEEPDPFKWSL</sequence>
<keyword evidence="6" id="KW-0539">Nucleus</keyword>
<keyword evidence="10" id="KW-1185">Reference proteome</keyword>
<comment type="function">
    <text evidence="1">Putative transcription factor.</text>
</comment>